<dbReference type="EMBL" id="PKUR01000002">
    <property type="protein sequence ID" value="PLW86059.1"/>
    <property type="molecule type" value="Genomic_DNA"/>
</dbReference>
<evidence type="ECO:0000313" key="1">
    <source>
        <dbReference type="EMBL" id="PLW86059.1"/>
    </source>
</evidence>
<accession>A0AAP8MEM6</accession>
<dbReference type="Proteomes" id="UP000235162">
    <property type="component" value="Unassembled WGS sequence"/>
</dbReference>
<keyword evidence="2" id="KW-1185">Reference proteome</keyword>
<dbReference type="AlphaFoldDB" id="A0AAP8MEM6"/>
<dbReference type="RefSeq" id="WP_146004173.1">
    <property type="nucleotide sequence ID" value="NZ_BMYL01000002.1"/>
</dbReference>
<sequence>MKTSSMVRLVFGVVAALFLAGCKIEIYVPDGGAVVTTSGDVRCEAGQICRLDVNDLFFDQVFTALPAEGFTFVGWRTRDRGLCGGSVEACHLTTAGMEGNASLMAVLESDEVFYLEPVFEATAPFLLLYGGDEQQFYLGCLNCPGTFLDSVCNANGNHGAALAHYSIWNAAGDFGSLVTNYSPWNIFATAAPVIRDTDGQFYGYLTANVAQPGRTTLPLLVQLTNYAADPQYSLPAVRDWFCN</sequence>
<proteinExistence type="predicted"/>
<dbReference type="PROSITE" id="PS51257">
    <property type="entry name" value="PROKAR_LIPOPROTEIN"/>
    <property type="match status" value="1"/>
</dbReference>
<protein>
    <recommendedName>
        <fullName evidence="3">Bacterial repeat domain-containing protein</fullName>
    </recommendedName>
</protein>
<name>A0AAP8MEM6_9GAMM</name>
<evidence type="ECO:0000313" key="2">
    <source>
        <dbReference type="Proteomes" id="UP000235162"/>
    </source>
</evidence>
<gene>
    <name evidence="1" type="ORF">C0029_06290</name>
</gene>
<comment type="caution">
    <text evidence="1">The sequence shown here is derived from an EMBL/GenBank/DDBJ whole genome shotgun (WGS) entry which is preliminary data.</text>
</comment>
<reference evidence="1 2" key="1">
    <citation type="submission" date="2018-01" db="EMBL/GenBank/DDBJ databases">
        <title>The draft genome sequence of Halioglobus japonicus S1-36.</title>
        <authorList>
            <person name="Du Z.-J."/>
            <person name="Shi M.-J."/>
        </authorList>
    </citation>
    <scope>NUCLEOTIDE SEQUENCE [LARGE SCALE GENOMIC DNA]</scope>
    <source>
        <strain evidence="1 2">S1-36</strain>
    </source>
</reference>
<evidence type="ECO:0008006" key="3">
    <source>
        <dbReference type="Google" id="ProtNLM"/>
    </source>
</evidence>
<organism evidence="1 2">
    <name type="scientific">Halioglobus japonicus</name>
    <dbReference type="NCBI Taxonomy" id="930805"/>
    <lineage>
        <taxon>Bacteria</taxon>
        <taxon>Pseudomonadati</taxon>
        <taxon>Pseudomonadota</taxon>
        <taxon>Gammaproteobacteria</taxon>
        <taxon>Cellvibrionales</taxon>
        <taxon>Halieaceae</taxon>
        <taxon>Halioglobus</taxon>
    </lineage>
</organism>